<dbReference type="AlphaFoldDB" id="A0AAV4D0Y9"/>
<evidence type="ECO:0000313" key="3">
    <source>
        <dbReference type="Proteomes" id="UP000735302"/>
    </source>
</evidence>
<evidence type="ECO:0000256" key="1">
    <source>
        <dbReference type="SAM" id="MobiDB-lite"/>
    </source>
</evidence>
<sequence>MGDFNAKVGNARVEDVVGPSGIGTVNERGNGRCAREIGKTIGMAKDTFQENETDTSKHKYKYGNPNKGNDNSMPIDQRRSALSPRIGRKEWPKKCIDKRQPLCHHLNFQDPPHPSYGSHLTANKGTHSVRVGLSIVSIPTSYGENK</sequence>
<dbReference type="EMBL" id="BLXT01007302">
    <property type="protein sequence ID" value="GFO37780.1"/>
    <property type="molecule type" value="Genomic_DNA"/>
</dbReference>
<reference evidence="2 3" key="1">
    <citation type="journal article" date="2021" name="Elife">
        <title>Chloroplast acquisition without the gene transfer in kleptoplastic sea slugs, Plakobranchus ocellatus.</title>
        <authorList>
            <person name="Maeda T."/>
            <person name="Takahashi S."/>
            <person name="Yoshida T."/>
            <person name="Shimamura S."/>
            <person name="Takaki Y."/>
            <person name="Nagai Y."/>
            <person name="Toyoda A."/>
            <person name="Suzuki Y."/>
            <person name="Arimoto A."/>
            <person name="Ishii H."/>
            <person name="Satoh N."/>
            <person name="Nishiyama T."/>
            <person name="Hasebe M."/>
            <person name="Maruyama T."/>
            <person name="Minagawa J."/>
            <person name="Obokata J."/>
            <person name="Shigenobu S."/>
        </authorList>
    </citation>
    <scope>NUCLEOTIDE SEQUENCE [LARGE SCALE GENOMIC DNA]</scope>
</reference>
<protein>
    <submittedName>
        <fullName evidence="2">Uncharacterized protein</fullName>
    </submittedName>
</protein>
<proteinExistence type="predicted"/>
<name>A0AAV4D0Y9_9GAST</name>
<gene>
    <name evidence="2" type="ORF">PoB_006428500</name>
</gene>
<evidence type="ECO:0000313" key="2">
    <source>
        <dbReference type="EMBL" id="GFO37780.1"/>
    </source>
</evidence>
<organism evidence="2 3">
    <name type="scientific">Plakobranchus ocellatus</name>
    <dbReference type="NCBI Taxonomy" id="259542"/>
    <lineage>
        <taxon>Eukaryota</taxon>
        <taxon>Metazoa</taxon>
        <taxon>Spiralia</taxon>
        <taxon>Lophotrochozoa</taxon>
        <taxon>Mollusca</taxon>
        <taxon>Gastropoda</taxon>
        <taxon>Heterobranchia</taxon>
        <taxon>Euthyneura</taxon>
        <taxon>Panpulmonata</taxon>
        <taxon>Sacoglossa</taxon>
        <taxon>Placobranchoidea</taxon>
        <taxon>Plakobranchidae</taxon>
        <taxon>Plakobranchus</taxon>
    </lineage>
</organism>
<keyword evidence="3" id="KW-1185">Reference proteome</keyword>
<dbReference type="Proteomes" id="UP000735302">
    <property type="component" value="Unassembled WGS sequence"/>
</dbReference>
<comment type="caution">
    <text evidence="2">The sequence shown here is derived from an EMBL/GenBank/DDBJ whole genome shotgun (WGS) entry which is preliminary data.</text>
</comment>
<accession>A0AAV4D0Y9</accession>
<feature type="region of interest" description="Disordered" evidence="1">
    <location>
        <begin position="44"/>
        <end position="89"/>
    </location>
</feature>